<comment type="pathway">
    <text evidence="7 8">Porphyrin-containing compound metabolism; protoheme biosynthesis; protoheme from protoporphyrin-IX: step 1/1.</text>
</comment>
<comment type="similarity">
    <text evidence="1 7 8">Belongs to the ferrochelatase family.</text>
</comment>
<evidence type="ECO:0000256" key="5">
    <source>
        <dbReference type="ARBA" id="ARBA00023244"/>
    </source>
</evidence>
<protein>
    <recommendedName>
        <fullName evidence="7 8">Ferrochelatase</fullName>
        <ecNumber evidence="7 8">4.98.1.1</ecNumber>
    </recommendedName>
    <alternativeName>
        <fullName evidence="7">Heme synthase</fullName>
    </alternativeName>
    <alternativeName>
        <fullName evidence="7">Protoheme ferro-lyase</fullName>
    </alternativeName>
</protein>
<evidence type="ECO:0000256" key="7">
    <source>
        <dbReference type="HAMAP-Rule" id="MF_00323"/>
    </source>
</evidence>
<dbReference type="CDD" id="cd00419">
    <property type="entry name" value="Ferrochelatase_C"/>
    <property type="match status" value="1"/>
</dbReference>
<accession>A0A932ENK5</accession>
<dbReference type="NCBIfam" id="TIGR00109">
    <property type="entry name" value="hemH"/>
    <property type="match status" value="1"/>
</dbReference>
<keyword evidence="2 7" id="KW-0408">Iron</keyword>
<dbReference type="GO" id="GO:0006783">
    <property type="term" value="P:heme biosynthetic process"/>
    <property type="evidence" value="ECO:0007669"/>
    <property type="project" value="UniProtKB-UniRule"/>
</dbReference>
<proteinExistence type="inferred from homology"/>
<dbReference type="PROSITE" id="PS00534">
    <property type="entry name" value="FERROCHELATASE"/>
    <property type="match status" value="1"/>
</dbReference>
<evidence type="ECO:0000256" key="3">
    <source>
        <dbReference type="ARBA" id="ARBA00023133"/>
    </source>
</evidence>
<keyword evidence="5 7" id="KW-0627">Porphyrin biosynthesis</keyword>
<evidence type="ECO:0000313" key="9">
    <source>
        <dbReference type="EMBL" id="MBI2677397.1"/>
    </source>
</evidence>
<dbReference type="Gene3D" id="3.40.50.1400">
    <property type="match status" value="2"/>
</dbReference>
<dbReference type="PANTHER" id="PTHR11108">
    <property type="entry name" value="FERROCHELATASE"/>
    <property type="match status" value="1"/>
</dbReference>
<reference evidence="9" key="1">
    <citation type="submission" date="2020-07" db="EMBL/GenBank/DDBJ databases">
        <title>Huge and variable diversity of episymbiotic CPR bacteria and DPANN archaea in groundwater ecosystems.</title>
        <authorList>
            <person name="He C.Y."/>
            <person name="Keren R."/>
            <person name="Whittaker M."/>
            <person name="Farag I.F."/>
            <person name="Doudna J."/>
            <person name="Cate J.H.D."/>
            <person name="Banfield J.F."/>
        </authorList>
    </citation>
    <scope>NUCLEOTIDE SEQUENCE</scope>
    <source>
        <strain evidence="9">NC_groundwater_580_Pr5_B-0.1um_64_19</strain>
    </source>
</reference>
<dbReference type="Pfam" id="PF00762">
    <property type="entry name" value="Ferrochelatase"/>
    <property type="match status" value="1"/>
</dbReference>
<dbReference type="GO" id="GO:0004325">
    <property type="term" value="F:ferrochelatase activity"/>
    <property type="evidence" value="ECO:0007669"/>
    <property type="project" value="UniProtKB-UniRule"/>
</dbReference>
<evidence type="ECO:0000256" key="4">
    <source>
        <dbReference type="ARBA" id="ARBA00023239"/>
    </source>
</evidence>
<keyword evidence="4 7" id="KW-0456">Lyase</keyword>
<feature type="binding site" evidence="7">
    <location>
        <position position="196"/>
    </location>
    <ligand>
        <name>Fe(2+)</name>
        <dbReference type="ChEBI" id="CHEBI:29033"/>
    </ligand>
</feature>
<dbReference type="PANTHER" id="PTHR11108:SF1">
    <property type="entry name" value="FERROCHELATASE, MITOCHONDRIAL"/>
    <property type="match status" value="1"/>
</dbReference>
<dbReference type="AlphaFoldDB" id="A0A932ENK5"/>
<dbReference type="GO" id="GO:0046872">
    <property type="term" value="F:metal ion binding"/>
    <property type="evidence" value="ECO:0007669"/>
    <property type="project" value="UniProtKB-KW"/>
</dbReference>
<keyword evidence="3 7" id="KW-0350">Heme biosynthesis</keyword>
<comment type="catalytic activity">
    <reaction evidence="6">
        <text>Fe-coproporphyrin III + 2 H(+) = coproporphyrin III + Fe(2+)</text>
        <dbReference type="Rhea" id="RHEA:49572"/>
        <dbReference type="ChEBI" id="CHEBI:15378"/>
        <dbReference type="ChEBI" id="CHEBI:29033"/>
        <dbReference type="ChEBI" id="CHEBI:68438"/>
        <dbReference type="ChEBI" id="CHEBI:131725"/>
        <dbReference type="EC" id="4.99.1.9"/>
    </reaction>
    <physiologicalReaction direction="right-to-left" evidence="6">
        <dbReference type="Rhea" id="RHEA:49574"/>
    </physiologicalReaction>
</comment>
<comment type="catalytic activity">
    <reaction evidence="7 8">
        <text>heme b + 2 H(+) = protoporphyrin IX + Fe(2+)</text>
        <dbReference type="Rhea" id="RHEA:22584"/>
        <dbReference type="ChEBI" id="CHEBI:15378"/>
        <dbReference type="ChEBI" id="CHEBI:29033"/>
        <dbReference type="ChEBI" id="CHEBI:57306"/>
        <dbReference type="ChEBI" id="CHEBI:60344"/>
        <dbReference type="EC" id="4.98.1.1"/>
    </reaction>
</comment>
<keyword evidence="7 8" id="KW-0963">Cytoplasm</keyword>
<evidence type="ECO:0000256" key="8">
    <source>
        <dbReference type="RuleBase" id="RU000607"/>
    </source>
</evidence>
<sequence>MAEDKRRTGVVLFQLGGPDSLQAIEPFLFNLFCDPDIIDFPFARLGRRPLAKLISTTRAKHVEHHYQVIGGCSPIRRHTEQQARALEAELRREGIDAVCVVAMRYWYPFTQEAIAQLRIADVDEVILLPMYPQYSTTTTGSSLNEWERKTKPEWPTEIFREFYTHPGYLESICEKIESTLARFPHPEQAELVFSAHSVPVAVIAKGDPYQRQIEETVALVMQRGGWRNPHRLCYQSKVGASKWLQPSLRTTVRDMAAANIKDVCIVPIAFVSDHVETLGEIDHEARAQAMSLGIRQFEMTPGLNDSPTFIRALADLVLECVRPPATAIENESLMAAD</sequence>
<dbReference type="InterPro" id="IPR033644">
    <property type="entry name" value="Ferrochelatase_C"/>
</dbReference>
<dbReference type="EMBL" id="JACPNR010000004">
    <property type="protein sequence ID" value="MBI2677397.1"/>
    <property type="molecule type" value="Genomic_DNA"/>
</dbReference>
<evidence type="ECO:0000313" key="10">
    <source>
        <dbReference type="Proteomes" id="UP000779809"/>
    </source>
</evidence>
<dbReference type="CDD" id="cd03411">
    <property type="entry name" value="Ferrochelatase_N"/>
    <property type="match status" value="1"/>
</dbReference>
<dbReference type="GO" id="GO:0005737">
    <property type="term" value="C:cytoplasm"/>
    <property type="evidence" value="ECO:0007669"/>
    <property type="project" value="UniProtKB-SubCell"/>
</dbReference>
<dbReference type="Proteomes" id="UP000779809">
    <property type="component" value="Unassembled WGS sequence"/>
</dbReference>
<evidence type="ECO:0000256" key="6">
    <source>
        <dbReference type="ARBA" id="ARBA00024536"/>
    </source>
</evidence>
<comment type="subcellular location">
    <subcellularLocation>
        <location evidence="7 8">Cytoplasm</location>
    </subcellularLocation>
</comment>
<dbReference type="EC" id="4.98.1.1" evidence="7 8"/>
<dbReference type="HAMAP" id="MF_00323">
    <property type="entry name" value="Ferrochelatase"/>
    <property type="match status" value="1"/>
</dbReference>
<keyword evidence="7" id="KW-0479">Metal-binding</keyword>
<organism evidence="9 10">
    <name type="scientific">Candidatus Korobacter versatilis</name>
    <dbReference type="NCBI Taxonomy" id="658062"/>
    <lineage>
        <taxon>Bacteria</taxon>
        <taxon>Pseudomonadati</taxon>
        <taxon>Acidobacteriota</taxon>
        <taxon>Terriglobia</taxon>
        <taxon>Terriglobales</taxon>
        <taxon>Candidatus Korobacteraceae</taxon>
        <taxon>Candidatus Korobacter</taxon>
    </lineage>
</organism>
<evidence type="ECO:0000256" key="2">
    <source>
        <dbReference type="ARBA" id="ARBA00023004"/>
    </source>
</evidence>
<evidence type="ECO:0000256" key="1">
    <source>
        <dbReference type="ARBA" id="ARBA00007718"/>
    </source>
</evidence>
<dbReference type="InterPro" id="IPR019772">
    <property type="entry name" value="Ferrochelatase_AS"/>
</dbReference>
<name>A0A932ENK5_9BACT</name>
<dbReference type="InterPro" id="IPR033659">
    <property type="entry name" value="Ferrochelatase_N"/>
</dbReference>
<dbReference type="SUPFAM" id="SSF53800">
    <property type="entry name" value="Chelatase"/>
    <property type="match status" value="1"/>
</dbReference>
<dbReference type="InterPro" id="IPR001015">
    <property type="entry name" value="Ferrochelatase"/>
</dbReference>
<gene>
    <name evidence="7 9" type="primary">hemH</name>
    <name evidence="9" type="ORF">HYX28_01300</name>
</gene>
<comment type="function">
    <text evidence="7 8">Catalyzes the ferrous insertion into protoporphyrin IX.</text>
</comment>
<comment type="caution">
    <text evidence="9">The sequence shown here is derived from an EMBL/GenBank/DDBJ whole genome shotgun (WGS) entry which is preliminary data.</text>
</comment>
<feature type="binding site" evidence="7">
    <location>
        <position position="276"/>
    </location>
    <ligand>
        <name>Fe(2+)</name>
        <dbReference type="ChEBI" id="CHEBI:29033"/>
    </ligand>
</feature>